<feature type="domain" description="DNA methylase N-4/N-6" evidence="4">
    <location>
        <begin position="29"/>
        <end position="95"/>
    </location>
</feature>
<protein>
    <recommendedName>
        <fullName evidence="3">Methyltransferase</fullName>
        <ecNumber evidence="3">2.1.1.-</ecNumber>
    </recommendedName>
</protein>
<keyword evidence="2" id="KW-0808">Transferase</keyword>
<name>A0A212K584_9BACT</name>
<dbReference type="InterPro" id="IPR002941">
    <property type="entry name" value="DNA_methylase_N4/N6"/>
</dbReference>
<organism evidence="5">
    <name type="scientific">uncultured Desulfovibrio sp</name>
    <dbReference type="NCBI Taxonomy" id="167968"/>
    <lineage>
        <taxon>Bacteria</taxon>
        <taxon>Pseudomonadati</taxon>
        <taxon>Thermodesulfobacteriota</taxon>
        <taxon>Desulfovibrionia</taxon>
        <taxon>Desulfovibrionales</taxon>
        <taxon>Desulfovibrionaceae</taxon>
        <taxon>Desulfovibrio</taxon>
        <taxon>environmental samples</taxon>
    </lineage>
</organism>
<dbReference type="GO" id="GO:0003677">
    <property type="term" value="F:DNA binding"/>
    <property type="evidence" value="ECO:0007669"/>
    <property type="project" value="InterPro"/>
</dbReference>
<dbReference type="Gene3D" id="3.40.50.150">
    <property type="entry name" value="Vaccinia Virus protein VP39"/>
    <property type="match status" value="1"/>
</dbReference>
<reference evidence="5" key="1">
    <citation type="submission" date="2016-04" db="EMBL/GenBank/DDBJ databases">
        <authorList>
            <person name="Evans L.H."/>
            <person name="Alamgir A."/>
            <person name="Owens N."/>
            <person name="Weber N.D."/>
            <person name="Virtaneva K."/>
            <person name="Barbian K."/>
            <person name="Babar A."/>
            <person name="Rosenke K."/>
        </authorList>
    </citation>
    <scope>NUCLEOTIDE SEQUENCE</scope>
    <source>
        <strain evidence="5">92-2</strain>
    </source>
</reference>
<dbReference type="RefSeq" id="WP_227119200.1">
    <property type="nucleotide sequence ID" value="NZ_LT598928.1"/>
</dbReference>
<dbReference type="AlphaFoldDB" id="A0A212K584"/>
<evidence type="ECO:0000256" key="1">
    <source>
        <dbReference type="ARBA" id="ARBA00022603"/>
    </source>
</evidence>
<evidence type="ECO:0000256" key="3">
    <source>
        <dbReference type="RuleBase" id="RU362026"/>
    </source>
</evidence>
<dbReference type="GO" id="GO:0008170">
    <property type="term" value="F:N-methyltransferase activity"/>
    <property type="evidence" value="ECO:0007669"/>
    <property type="project" value="InterPro"/>
</dbReference>
<dbReference type="SUPFAM" id="SSF53335">
    <property type="entry name" value="S-adenosyl-L-methionine-dependent methyltransferases"/>
    <property type="match status" value="2"/>
</dbReference>
<evidence type="ECO:0000256" key="2">
    <source>
        <dbReference type="ARBA" id="ARBA00022679"/>
    </source>
</evidence>
<gene>
    <name evidence="5" type="ORF">KM92DES2_12251</name>
</gene>
<keyword evidence="1" id="KW-0489">Methyltransferase</keyword>
<proteinExistence type="inferred from homology"/>
<dbReference type="InterPro" id="IPR001091">
    <property type="entry name" value="RM_Methyltransferase"/>
</dbReference>
<dbReference type="EMBL" id="FLUP01000001">
    <property type="protein sequence ID" value="SBW06873.1"/>
    <property type="molecule type" value="Genomic_DNA"/>
</dbReference>
<comment type="similarity">
    <text evidence="3">Belongs to the N(4)/N(6)-methyltransferase family.</text>
</comment>
<evidence type="ECO:0000313" key="5">
    <source>
        <dbReference type="EMBL" id="SBW06873.1"/>
    </source>
</evidence>
<sequence>MTKPNFPSSKTLEILNEIDWDSFDKTHDQDSLGILHWYPATFISNIPSNLIELFSSEGDLVWDPFCGSGCAGVEAIKRNRNFVGNDINYIACKISRAKLTLIARLENVIEANKQIQKNLIEFLFSHSDSNDKEIYQKNSILNGESINELASWYNNYTLKRLLLLHSFVFSLSFSEEINNYFEVIFLTVARISNAQQKTWGHIADNVKPKLIDIQNRGNVDPIKLFLDRSARVIEKAKKIAHSGKLGAFDVFENHTAQISLTKKADIVITSPPYPWMCDYITSQRLSFYWTNNSQEKIDQIKKLEIGARFARKSSARSELYIKNMSTSFFNIKQNMKDKATLCLVYPICEKGSLREKTLSSVEDSLKTLFTFQMSTTRNLEKYKRSSPFSSMNSEKITIWRN</sequence>
<dbReference type="PRINTS" id="PR00508">
    <property type="entry name" value="S21N4MTFRASE"/>
</dbReference>
<dbReference type="Pfam" id="PF01555">
    <property type="entry name" value="N6_N4_Mtase"/>
    <property type="match status" value="1"/>
</dbReference>
<dbReference type="InterPro" id="IPR029063">
    <property type="entry name" value="SAM-dependent_MTases_sf"/>
</dbReference>
<dbReference type="EC" id="2.1.1.-" evidence="3"/>
<evidence type="ECO:0000259" key="4">
    <source>
        <dbReference type="Pfam" id="PF01555"/>
    </source>
</evidence>
<dbReference type="GO" id="GO:0032259">
    <property type="term" value="P:methylation"/>
    <property type="evidence" value="ECO:0007669"/>
    <property type="project" value="UniProtKB-KW"/>
</dbReference>
<accession>A0A212K584</accession>